<dbReference type="Proteomes" id="UP000054715">
    <property type="component" value="Unassembled WGS sequence"/>
</dbReference>
<evidence type="ECO:0000259" key="2">
    <source>
        <dbReference type="Pfam" id="PF13449"/>
    </source>
</evidence>
<dbReference type="AlphaFoldDB" id="A0A0W0UNG2"/>
<reference evidence="3 5" key="1">
    <citation type="submission" date="2015-11" db="EMBL/GenBank/DDBJ databases">
        <title>Genomic analysis of 38 Legionella species identifies large and diverse effector repertoires.</title>
        <authorList>
            <person name="Burstein D."/>
            <person name="Amaro F."/>
            <person name="Zusman T."/>
            <person name="Lifshitz Z."/>
            <person name="Cohen O."/>
            <person name="Gilbert J.A."/>
            <person name="Pupko T."/>
            <person name="Shuman H.A."/>
            <person name="Segal G."/>
        </authorList>
    </citation>
    <scope>NUCLEOTIDE SEQUENCE [LARGE SCALE GENOMIC DNA]</scope>
    <source>
        <strain evidence="3 5">JA-26-G1-E2</strain>
    </source>
</reference>
<dbReference type="PATRIC" id="fig|455.5.peg.773"/>
<evidence type="ECO:0000313" key="4">
    <source>
        <dbReference type="EMBL" id="OCH99202.1"/>
    </source>
</evidence>
<dbReference type="STRING" id="455.Ljam_0725"/>
<name>A0A0W0UNG2_9GAMM</name>
<comment type="caution">
    <text evidence="3">The sequence shown here is derived from an EMBL/GenBank/DDBJ whole genome shotgun (WGS) entry which is preliminary data.</text>
</comment>
<dbReference type="EMBL" id="LNYG01000012">
    <property type="protein sequence ID" value="KTD09375.1"/>
    <property type="molecule type" value="Genomic_DNA"/>
</dbReference>
<organism evidence="3 5">
    <name type="scientific">Legionella jamestowniensis</name>
    <dbReference type="NCBI Taxonomy" id="455"/>
    <lineage>
        <taxon>Bacteria</taxon>
        <taxon>Pseudomonadati</taxon>
        <taxon>Pseudomonadota</taxon>
        <taxon>Gammaproteobacteria</taxon>
        <taxon>Legionellales</taxon>
        <taxon>Legionellaceae</taxon>
        <taxon>Legionella</taxon>
    </lineage>
</organism>
<keyword evidence="1" id="KW-0732">Signal</keyword>
<dbReference type="Proteomes" id="UP000093336">
    <property type="component" value="Unassembled WGS sequence"/>
</dbReference>
<evidence type="ECO:0000313" key="5">
    <source>
        <dbReference type="Proteomes" id="UP000054715"/>
    </source>
</evidence>
<dbReference type="Pfam" id="PF13449">
    <property type="entry name" value="Phytase-like"/>
    <property type="match status" value="1"/>
</dbReference>
<keyword evidence="6" id="KW-1185">Reference proteome</keyword>
<sequence length="378" mass="42734">MKINKVISVLLCSVLLQIVNSSLGNASTKLKLSVDNVIKITLKNPDILDKTPAQQAISIGGFSGLRFLQQDSKGKLLFLTHTDRGPNTEAYIRDRIVQRPFLLPNFTPRLVFLEADIITKTMRIKKQIQLKDPKGKLLTGLPRERSHEHPVNLYGKALVFDKWGMDLEGIDIAKDGSYWMAEEYGPSIVHFSSQGKLINLFQPGEGLPVYIKQRKLNRGFEGIALENRKVFAILQSAIRNSKVLPIVEFDIDKKKTTAQYSYQLDEQDGRIGDMVSVGSKRFLVIEQNKKSKKIFLIHLNNFIKNKLVYKKELINLTSLRINAKKIEGISLVGPKHIAVITDNDFGLAGELDKKTGRAKFKKETSVLYIIPLPRKLQE</sequence>
<proteinExistence type="predicted"/>
<reference evidence="4 6" key="2">
    <citation type="submission" date="2016-05" db="EMBL/GenBank/DDBJ databases">
        <authorList>
            <person name="Prochazka B."/>
            <person name="Indra A."/>
            <person name="Hasenberger P."/>
            <person name="Blaschitz M."/>
            <person name="Wagner L."/>
            <person name="Wewalka G."/>
            <person name="Sorschag S."/>
            <person name="Schmid D."/>
            <person name="Ruppitsch W."/>
        </authorList>
    </citation>
    <scope>NUCLEOTIDE SEQUENCE [LARGE SCALE GENOMIC DNA]</scope>
    <source>
        <strain evidence="4 6">974010_12</strain>
    </source>
</reference>
<feature type="domain" description="Phytase-like" evidence="2">
    <location>
        <begin position="58"/>
        <end position="345"/>
    </location>
</feature>
<evidence type="ECO:0000313" key="6">
    <source>
        <dbReference type="Proteomes" id="UP000093336"/>
    </source>
</evidence>
<evidence type="ECO:0000313" key="3">
    <source>
        <dbReference type="EMBL" id="KTD09375.1"/>
    </source>
</evidence>
<dbReference type="RefSeq" id="WP_058448769.1">
    <property type="nucleotide sequence ID" value="NZ_CAAAJF010000006.1"/>
</dbReference>
<dbReference type="InterPro" id="IPR027372">
    <property type="entry name" value="Phytase-like_dom"/>
</dbReference>
<dbReference type="EMBL" id="LYOZ01000002">
    <property type="protein sequence ID" value="OCH99202.1"/>
    <property type="molecule type" value="Genomic_DNA"/>
</dbReference>
<evidence type="ECO:0000256" key="1">
    <source>
        <dbReference type="SAM" id="SignalP"/>
    </source>
</evidence>
<feature type="signal peptide" evidence="1">
    <location>
        <begin position="1"/>
        <end position="26"/>
    </location>
</feature>
<feature type="chain" id="PRO_5006914180" description="Phytase-like domain-containing protein" evidence="1">
    <location>
        <begin position="27"/>
        <end position="378"/>
    </location>
</feature>
<dbReference type="PANTHER" id="PTHR37957:SF1">
    <property type="entry name" value="PHYTASE-LIKE DOMAIN-CONTAINING PROTEIN"/>
    <property type="match status" value="1"/>
</dbReference>
<dbReference type="PANTHER" id="PTHR37957">
    <property type="entry name" value="BLR7070 PROTEIN"/>
    <property type="match status" value="1"/>
</dbReference>
<protein>
    <recommendedName>
        <fullName evidence="2">Phytase-like domain-containing protein</fullName>
    </recommendedName>
</protein>
<gene>
    <name evidence="4" type="ORF">A8135_08130</name>
    <name evidence="3" type="ORF">Ljam_0725</name>
</gene>
<accession>A0A0W0UNG2</accession>